<organism evidence="1 2">
    <name type="scientific">Salipiger abyssi</name>
    <dbReference type="NCBI Taxonomy" id="1250539"/>
    <lineage>
        <taxon>Bacteria</taxon>
        <taxon>Pseudomonadati</taxon>
        <taxon>Pseudomonadota</taxon>
        <taxon>Alphaproteobacteria</taxon>
        <taxon>Rhodobacterales</taxon>
        <taxon>Roseobacteraceae</taxon>
        <taxon>Salipiger</taxon>
    </lineage>
</organism>
<accession>A0A1P8UXL9</accession>
<dbReference type="RefSeq" id="WP_076703345.1">
    <property type="nucleotide sequence ID" value="NZ_CP015093.1"/>
</dbReference>
<dbReference type="KEGG" id="paby:Ga0080574_TMP3791"/>
<gene>
    <name evidence="1" type="ORF">Ga0080574_TMP3791</name>
</gene>
<dbReference type="Proteomes" id="UP000187059">
    <property type="component" value="Chromosome"/>
</dbReference>
<sequence length="60" mass="6560">MKLALRPSPDFFDLPAWEARLEELRAEPQDAAGREAAISHAETMVELLSEPGRKSPGEAA</sequence>
<proteinExistence type="predicted"/>
<evidence type="ECO:0000313" key="2">
    <source>
        <dbReference type="Proteomes" id="UP000187059"/>
    </source>
</evidence>
<keyword evidence="2" id="KW-1185">Reference proteome</keyword>
<dbReference type="AlphaFoldDB" id="A0A1P8UXL9"/>
<protein>
    <submittedName>
        <fullName evidence="1">Uncharacterized protein</fullName>
    </submittedName>
</protein>
<dbReference type="EMBL" id="CP015093">
    <property type="protein sequence ID" value="APZ54125.1"/>
    <property type="molecule type" value="Genomic_DNA"/>
</dbReference>
<name>A0A1P8UXL9_9RHOB</name>
<reference evidence="1 2" key="1">
    <citation type="submission" date="2016-04" db="EMBL/GenBank/DDBJ databases">
        <title>Deep-sea bacteria in the southern Pacific.</title>
        <authorList>
            <person name="Tang K."/>
        </authorList>
    </citation>
    <scope>NUCLEOTIDE SEQUENCE [LARGE SCALE GENOMIC DNA]</scope>
    <source>
        <strain evidence="1 2">JLT2014</strain>
    </source>
</reference>
<evidence type="ECO:0000313" key="1">
    <source>
        <dbReference type="EMBL" id="APZ54125.1"/>
    </source>
</evidence>
<dbReference type="STRING" id="1250539.Ga0080574_TMP3791"/>
<dbReference type="OrthoDB" id="7886539at2"/>